<gene>
    <name evidence="18" type="ORF">PYH69_04940</name>
</gene>
<dbReference type="GO" id="GO:0004040">
    <property type="term" value="F:amidase activity"/>
    <property type="evidence" value="ECO:0007669"/>
    <property type="project" value="InterPro"/>
</dbReference>
<evidence type="ECO:0000256" key="7">
    <source>
        <dbReference type="ARBA" id="ARBA00012566"/>
    </source>
</evidence>
<feature type="compositionally biased region" description="Polar residues" evidence="16">
    <location>
        <begin position="830"/>
        <end position="843"/>
    </location>
</feature>
<dbReference type="InterPro" id="IPR036505">
    <property type="entry name" value="Amidase/PGRP_sf"/>
</dbReference>
<keyword evidence="10" id="KW-0732">Signal</keyword>
<dbReference type="InterPro" id="IPR038200">
    <property type="entry name" value="GW_dom_sf"/>
</dbReference>
<comment type="catalytic activity">
    <reaction evidence="1">
        <text>Hydrolyzes the link between N-acetylmuramoyl residues and L-amino acid residues in certain cell-wall glycopeptides.</text>
        <dbReference type="EC" id="3.5.1.28"/>
    </reaction>
</comment>
<dbReference type="EMBL" id="CP118848">
    <property type="protein sequence ID" value="WHI60980.1"/>
    <property type="molecule type" value="Genomic_DNA"/>
</dbReference>
<feature type="compositionally biased region" description="Low complexity" evidence="16">
    <location>
        <begin position="693"/>
        <end position="739"/>
    </location>
</feature>
<keyword evidence="14" id="KW-0961">Cell wall biogenesis/degradation</keyword>
<evidence type="ECO:0000256" key="5">
    <source>
        <dbReference type="ARBA" id="ARBA00011697"/>
    </source>
</evidence>
<dbReference type="Gene3D" id="2.30.30.170">
    <property type="match status" value="3"/>
</dbReference>
<feature type="region of interest" description="Disordered" evidence="16">
    <location>
        <begin position="692"/>
        <end position="751"/>
    </location>
</feature>
<evidence type="ECO:0000256" key="13">
    <source>
        <dbReference type="ARBA" id="ARBA00023268"/>
    </source>
</evidence>
<feature type="compositionally biased region" description="Polar residues" evidence="16">
    <location>
        <begin position="37"/>
        <end position="48"/>
    </location>
</feature>
<dbReference type="SMART" id="SM00047">
    <property type="entry name" value="LYZ2"/>
    <property type="match status" value="1"/>
</dbReference>
<feature type="domain" description="GW" evidence="17">
    <location>
        <begin position="1042"/>
        <end position="1120"/>
    </location>
</feature>
<feature type="domain" description="GW" evidence="17">
    <location>
        <begin position="756"/>
        <end position="830"/>
    </location>
</feature>
<comment type="similarity">
    <text evidence="4">In the C-terminal section; belongs to the glycosyl hydrolase 73 family.</text>
</comment>
<evidence type="ECO:0000256" key="14">
    <source>
        <dbReference type="ARBA" id="ARBA00023316"/>
    </source>
</evidence>
<dbReference type="InterPro" id="IPR002502">
    <property type="entry name" value="Amidase_domain"/>
</dbReference>
<evidence type="ECO:0000256" key="11">
    <source>
        <dbReference type="ARBA" id="ARBA00022737"/>
    </source>
</evidence>
<dbReference type="SMART" id="SM00644">
    <property type="entry name" value="Ami_2"/>
    <property type="match status" value="1"/>
</dbReference>
<keyword evidence="9" id="KW-0964">Secreted</keyword>
<feature type="region of interest" description="Disordered" evidence="16">
    <location>
        <begin position="53"/>
        <end position="484"/>
    </location>
</feature>
<dbReference type="InterPro" id="IPR002901">
    <property type="entry name" value="MGlyc_endo_b_GlcNAc-like_dom"/>
</dbReference>
<keyword evidence="11" id="KW-0677">Repeat</keyword>
<feature type="compositionally biased region" description="Polar residues" evidence="16">
    <location>
        <begin position="57"/>
        <end position="66"/>
    </location>
</feature>
<feature type="compositionally biased region" description="Basic and acidic residues" evidence="16">
    <location>
        <begin position="418"/>
        <end position="436"/>
    </location>
</feature>
<feature type="compositionally biased region" description="Polar residues" evidence="16">
    <location>
        <begin position="82"/>
        <end position="111"/>
    </location>
</feature>
<evidence type="ECO:0000256" key="9">
    <source>
        <dbReference type="ARBA" id="ARBA00022525"/>
    </source>
</evidence>
<evidence type="ECO:0000256" key="8">
    <source>
        <dbReference type="ARBA" id="ARBA00016987"/>
    </source>
</evidence>
<dbReference type="GO" id="GO:0005576">
    <property type="term" value="C:extracellular region"/>
    <property type="evidence" value="ECO:0007669"/>
    <property type="project" value="UniProtKB-SubCell"/>
</dbReference>
<keyword evidence="12" id="KW-0378">Hydrolase</keyword>
<accession>A0AAX3W6D8</accession>
<evidence type="ECO:0000313" key="18">
    <source>
        <dbReference type="EMBL" id="WHI60980.1"/>
    </source>
</evidence>
<comment type="subunit">
    <text evidence="5">Oligomer; forms a ring structure at the cell surface which is important for efficient partitioning of daughter cells after cell division.</text>
</comment>
<keyword evidence="13" id="KW-0511">Multifunctional enzyme</keyword>
<evidence type="ECO:0000313" key="19">
    <source>
        <dbReference type="Proteomes" id="UP001223261"/>
    </source>
</evidence>
<feature type="compositionally biased region" description="Acidic residues" evidence="16">
    <location>
        <begin position="349"/>
        <end position="361"/>
    </location>
</feature>
<evidence type="ECO:0000256" key="3">
    <source>
        <dbReference type="ARBA" id="ARBA00006088"/>
    </source>
</evidence>
<feature type="compositionally biased region" description="Acidic residues" evidence="16">
    <location>
        <begin position="254"/>
        <end position="267"/>
    </location>
</feature>
<comment type="subcellular location">
    <subcellularLocation>
        <location evidence="2">Secreted</location>
    </subcellularLocation>
</comment>
<evidence type="ECO:0000256" key="6">
    <source>
        <dbReference type="ARBA" id="ARBA00011901"/>
    </source>
</evidence>
<feature type="compositionally biased region" description="Low complexity" evidence="16">
    <location>
        <begin position="860"/>
        <end position="872"/>
    </location>
</feature>
<feature type="region of interest" description="Disordered" evidence="16">
    <location>
        <begin position="830"/>
        <end position="872"/>
    </location>
</feature>
<reference evidence="18" key="1">
    <citation type="journal article" date="2023" name="Antibiotics">
        <title>Prevalence and Molecular Characterization of Methicillin-Resistant Staphylococci (MRS) and Mammaliicocci (MRM) in Dromedary Camels from Algeria: First Detection of SCCmec-mecC Hybrid in Methicillin-Resistant Mammaliicoccus lentus.</title>
        <authorList>
            <person name="Belhout C."/>
            <person name="Boyen F."/>
            <person name="Vereecke N."/>
            <person name="Theuns S."/>
            <person name="Taibi N."/>
            <person name="Stegger M."/>
            <person name="de la Fe-Rodriguez P.Y."/>
            <person name="Bouayad L."/>
            <person name="Elgroud R."/>
            <person name="Butaye P."/>
        </authorList>
    </citation>
    <scope>NUCLEOTIDE SEQUENCE</scope>
    <source>
        <strain evidence="18">7048</strain>
    </source>
</reference>
<dbReference type="PROSITE" id="PS51780">
    <property type="entry name" value="GW"/>
    <property type="match status" value="3"/>
</dbReference>
<dbReference type="Pfam" id="PF13457">
    <property type="entry name" value="GW"/>
    <property type="match status" value="3"/>
</dbReference>
<evidence type="ECO:0000259" key="17">
    <source>
        <dbReference type="PROSITE" id="PS51780"/>
    </source>
</evidence>
<dbReference type="SUPFAM" id="SSF82057">
    <property type="entry name" value="Prokaryotic SH3-related domain"/>
    <property type="match status" value="1"/>
</dbReference>
<name>A0AAX3W6D8_MAMLE</name>
<comment type="catalytic activity">
    <reaction evidence="15">
        <text>an N(4)-(oligosaccharide-(1-&gt;3)-[oligosaccharide-(1-&gt;6)]-beta-D-Man-(1-&gt;4)-beta-D-GlcNAc-(1-&gt;4)-alpha-D-GlcNAc)-L-asparaginyl-[protein] + H2O = an oligosaccharide-(1-&gt;3)-[oligosaccharide-(1-&gt;6)]-beta-D-Man-(1-&gt;4)-D-GlcNAc + N(4)-(N-acetyl-beta-D-glucosaminyl)-L-asparaginyl-[protein]</text>
        <dbReference type="Rhea" id="RHEA:73067"/>
        <dbReference type="Rhea" id="RHEA-COMP:12603"/>
        <dbReference type="Rhea" id="RHEA-COMP:18176"/>
        <dbReference type="ChEBI" id="CHEBI:15377"/>
        <dbReference type="ChEBI" id="CHEBI:132248"/>
        <dbReference type="ChEBI" id="CHEBI:192714"/>
        <dbReference type="ChEBI" id="CHEBI:192715"/>
        <dbReference type="EC" id="3.2.1.96"/>
    </reaction>
</comment>
<dbReference type="CDD" id="cd06583">
    <property type="entry name" value="PGRP"/>
    <property type="match status" value="1"/>
</dbReference>
<evidence type="ECO:0000256" key="2">
    <source>
        <dbReference type="ARBA" id="ARBA00004613"/>
    </source>
</evidence>
<feature type="region of interest" description="Disordered" evidence="16">
    <location>
        <begin position="29"/>
        <end position="48"/>
    </location>
</feature>
<proteinExistence type="inferred from homology"/>
<evidence type="ECO:0000256" key="1">
    <source>
        <dbReference type="ARBA" id="ARBA00001561"/>
    </source>
</evidence>
<dbReference type="EC" id="3.2.1.96" evidence="7"/>
<evidence type="ECO:0000256" key="12">
    <source>
        <dbReference type="ARBA" id="ARBA00022801"/>
    </source>
</evidence>
<dbReference type="Pfam" id="PF01832">
    <property type="entry name" value="Glucosaminidase"/>
    <property type="match status" value="1"/>
</dbReference>
<feature type="compositionally biased region" description="Low complexity" evidence="16">
    <location>
        <begin position="395"/>
        <end position="404"/>
    </location>
</feature>
<dbReference type="EC" id="3.5.1.28" evidence="6"/>
<feature type="compositionally biased region" description="Polar residues" evidence="16">
    <location>
        <begin position="458"/>
        <end position="474"/>
    </location>
</feature>
<feature type="compositionally biased region" description="Polar residues" evidence="16">
    <location>
        <begin position="850"/>
        <end position="859"/>
    </location>
</feature>
<comment type="similarity">
    <text evidence="3">In the N-terminal section; belongs to the N-acetylmuramoyl-L-alanine amidase 2 family.</text>
</comment>
<dbReference type="Gene3D" id="3.40.80.10">
    <property type="entry name" value="Peptidoglycan recognition protein-like"/>
    <property type="match status" value="1"/>
</dbReference>
<protein>
    <recommendedName>
        <fullName evidence="8">Bifunctional autolysin</fullName>
        <ecNumber evidence="7">3.2.1.96</ecNumber>
        <ecNumber evidence="6">3.5.1.28</ecNumber>
    </recommendedName>
</protein>
<dbReference type="GO" id="GO:0008745">
    <property type="term" value="F:N-acetylmuramoyl-L-alanine amidase activity"/>
    <property type="evidence" value="ECO:0007669"/>
    <property type="project" value="UniProtKB-EC"/>
</dbReference>
<evidence type="ECO:0000256" key="10">
    <source>
        <dbReference type="ARBA" id="ARBA00022729"/>
    </source>
</evidence>
<evidence type="ECO:0000256" key="4">
    <source>
        <dbReference type="ARBA" id="ARBA00007974"/>
    </source>
</evidence>
<dbReference type="RefSeq" id="WP_282862790.1">
    <property type="nucleotide sequence ID" value="NZ_CP118848.1"/>
</dbReference>
<dbReference type="SUPFAM" id="SSF55846">
    <property type="entry name" value="N-acetylmuramoyl-L-alanine amidase-like"/>
    <property type="match status" value="1"/>
</dbReference>
<feature type="domain" description="GW" evidence="17">
    <location>
        <begin position="941"/>
        <end position="1015"/>
    </location>
</feature>
<feature type="compositionally biased region" description="Low complexity" evidence="16">
    <location>
        <begin position="437"/>
        <end position="447"/>
    </location>
</feature>
<evidence type="ECO:0000256" key="15">
    <source>
        <dbReference type="ARBA" id="ARBA00034414"/>
    </source>
</evidence>
<dbReference type="GO" id="GO:0009253">
    <property type="term" value="P:peptidoglycan catabolic process"/>
    <property type="evidence" value="ECO:0007669"/>
    <property type="project" value="InterPro"/>
</dbReference>
<feature type="compositionally biased region" description="Acidic residues" evidence="16">
    <location>
        <begin position="312"/>
        <end position="324"/>
    </location>
</feature>
<dbReference type="GO" id="GO:0033925">
    <property type="term" value="F:mannosyl-glycoprotein endo-beta-N-acetylglucosaminidase activity"/>
    <property type="evidence" value="ECO:0007669"/>
    <property type="project" value="UniProtKB-EC"/>
</dbReference>
<dbReference type="GO" id="GO:0071555">
    <property type="term" value="P:cell wall organization"/>
    <property type="evidence" value="ECO:0007669"/>
    <property type="project" value="UniProtKB-KW"/>
</dbReference>
<evidence type="ECO:0000256" key="16">
    <source>
        <dbReference type="SAM" id="MobiDB-lite"/>
    </source>
</evidence>
<sequence>MDKKFYYKTPAIVAMTLAGTTLVTHQVNAEETKSNKDSNIIEQHDNANQIQKEKQELQNQSLNISGSKEYKDPSIIDDVETIEQQTSNETTQENNYSNVANNSIENSSNQEKAQDDATSDNVSAEDNTSDVEQDSDVNANDQKQVKDDNASDDTTSNNVTAEDNSSDVEQDSDVNTNEQEKAKDDNTSDDTTSDNVNAEDNSSDVEQDSDEKVNDQEQAKDDNTSDDATSDNVNAEDNSSEVEQDSDVNSNDQEQAEDNASDVEQDSDVNANDRKQAEDDNTSDDTTSDNVNAEDNTSDVEQDSEEKANDQEQAEDDNASDDTTSDNVNAEDNTSDVEQDSDEKANDQEQAEDDNTSDDATSDNVNAEDNTSDVEQDSDEKANDQEQAEDDNASDDATSNNVNAEDNTSDVEQNNNENIKEQSKEDNTSNDAKSDENNQTNQANETNISEPKVASKNAEIQSRSAAPQSNSTKFRTALNAPSAPKVRAANVQYEAAVNSSINNQIRNNNYTVPKYVEDFSSHIPKIPYRNGVGKPEGIVAHETANPNSTIHNEIAYMKNNYESAFVHAYVDDNNIIEVAPTDYLAWGAGAQANPRFIHVELVRVYGSDRFARSINNYADYIATNLAYYGLSLDSAERDGVGTLWSHDAVSKFLGGTDHSDPYGWFAENNYTFDELVDLVTEKYQYKTGLLTAPTKPETTKPVTKPTTKPSNPTVSKPSTKPTVSKPNTKPSKPVVSKPSTKPEAKPSKPVVSKPANTIVVDYVGKVNTNASGVYTSVYDNQQKSAANKAGKTFKIGKQSTYNNQVFYLLQDNNSTPLGWVKASDVQLQTSVKPKPTQKPNNTVVKPKPVESTSKEQTSNVKPVSKSDVSSVVKPKPVAQNNNTAVKPKPTVSTNKVQTNNAKPVTQPAASTAVKSKPAAQTNNKVAKPSQVAQANKNYTANTERVNYVGTVNKNISGVYTSVYNDKTVPAVNKAGKTFKIGKQSVINNQTFYLLQDNNAIPLGWVKSQDVQLQNATKPKTVTQPTVTPKKTEAIKASTVNNTPIAYQENYTNYLITDNTGYFYSEPYASKNTLLGSLQNYHYAYFKVITSQQIGNELWYKGLLNGQTVWINAKYLQIAETSTKSSTSPYTLDEAVDIQMALKNGTEPKKVLPSGVRKATRAEVKDAMDTSKYIDDPVQKYQFLDLNQSQNIPVSKLNELLRGKGILENQGEAFSEAAKSVGVNEIYLISHALLETGNGTSDLAKGGSINSDGKVDLKSDTKYYNMFGVGAIDDNALYGGIKYAQQAGWDTPSKAIFGGAQFISSNYINAGQNTLYKMRFNPQNPGEHQYATGVDFSTSNAKRISDFYQQIQTDGEYYDFDRYKS</sequence>
<organism evidence="18 19">
    <name type="scientific">Mammaliicoccus lentus</name>
    <name type="common">Staphylococcus lentus</name>
    <dbReference type="NCBI Taxonomy" id="42858"/>
    <lineage>
        <taxon>Bacteria</taxon>
        <taxon>Bacillati</taxon>
        <taxon>Bacillota</taxon>
        <taxon>Bacilli</taxon>
        <taxon>Bacillales</taxon>
        <taxon>Staphylococcaceae</taxon>
        <taxon>Mammaliicoccus</taxon>
    </lineage>
</organism>
<dbReference type="InterPro" id="IPR025987">
    <property type="entry name" value="GW_dom"/>
</dbReference>
<feature type="compositionally biased region" description="Basic and acidic residues" evidence="16">
    <location>
        <begin position="210"/>
        <end position="223"/>
    </location>
</feature>
<dbReference type="Proteomes" id="UP001223261">
    <property type="component" value="Chromosome"/>
</dbReference>